<name>A0A413RPQ7_9CELL</name>
<sequence>MSAQVEGPTSEAPPTDEPARRRGRAGRRFALVVVLVLVVLVAVAGWVAFRAVQATGALMDARAVVSSVESGVDARDADALDAALPAAQDATARARKASSDPVWQVVEHVPWVGDQLRAVSTVSAALDDVTQRALPAVQSVGDLVQGSALRRDDGSIDVAALAGAAPRLSAASSVATAAHSSVAGIDTDALVGPLSGPVRDAEDGLATVASLLAGVDRAAQLVPPMLGADGPRTYLVLALNSAELRSAGGIVGSIIEVKADDGHLSLGRQVSTADLPGLDDSVLPLTAAEKTLYGDRLGRWIQNAVATPEFPRAAELITARWEADVHGTVDGVVATDPVAVQAVLGALGPVEAADGSTLRADSILQLLLRDTYRDAKNGAAADAVFSSVAGSIFGALTGGAGTSQGLVDAISAASGEGRFRVWSAHEDEQSVLGTTELGSAFLSGGHPAAVGVFLNDATEAKLDYYLTSDVAVTCSPDDATAAVAVTLTYDPPKDVTSLPQYVVGARPEAVPAGSLATGVVFYAPVGAPLDAVTQDGVLVAGDAATEAGRNALVATSVLAPGDSTSYAMTVPVHAGAVEVWTTPTVHATGYVRASCATG</sequence>
<dbReference type="RefSeq" id="WP_118766094.1">
    <property type="nucleotide sequence ID" value="NZ_QWKP01000126.1"/>
</dbReference>
<accession>A0A413RPQ7</accession>
<organism evidence="3 4">
    <name type="scientific">Cellulomonas rhizosphaerae</name>
    <dbReference type="NCBI Taxonomy" id="2293719"/>
    <lineage>
        <taxon>Bacteria</taxon>
        <taxon>Bacillati</taxon>
        <taxon>Actinomycetota</taxon>
        <taxon>Actinomycetes</taxon>
        <taxon>Micrococcales</taxon>
        <taxon>Cellulomonadaceae</taxon>
        <taxon>Cellulomonas</taxon>
    </lineage>
</organism>
<feature type="region of interest" description="Disordered" evidence="1">
    <location>
        <begin position="1"/>
        <end position="21"/>
    </location>
</feature>
<dbReference type="Proteomes" id="UP000283374">
    <property type="component" value="Unassembled WGS sequence"/>
</dbReference>
<feature type="transmembrane region" description="Helical" evidence="2">
    <location>
        <begin position="29"/>
        <end position="49"/>
    </location>
</feature>
<keyword evidence="2" id="KW-1133">Transmembrane helix</keyword>
<keyword evidence="2" id="KW-0472">Membrane</keyword>
<protein>
    <submittedName>
        <fullName evidence="3">DUF4012 domain-containing protein</fullName>
    </submittedName>
</protein>
<dbReference type="EMBL" id="QWKP01000126">
    <property type="protein sequence ID" value="RHA43986.1"/>
    <property type="molecule type" value="Genomic_DNA"/>
</dbReference>
<proteinExistence type="predicted"/>
<evidence type="ECO:0000313" key="4">
    <source>
        <dbReference type="Proteomes" id="UP000283374"/>
    </source>
</evidence>
<keyword evidence="2" id="KW-0812">Transmembrane</keyword>
<dbReference type="AlphaFoldDB" id="A0A413RPQ7"/>
<evidence type="ECO:0000313" key="3">
    <source>
        <dbReference type="EMBL" id="RHA43986.1"/>
    </source>
</evidence>
<keyword evidence="4" id="KW-1185">Reference proteome</keyword>
<comment type="caution">
    <text evidence="3">The sequence shown here is derived from an EMBL/GenBank/DDBJ whole genome shotgun (WGS) entry which is preliminary data.</text>
</comment>
<dbReference type="InterPro" id="IPR025101">
    <property type="entry name" value="DUF4012"/>
</dbReference>
<dbReference type="Pfam" id="PF13196">
    <property type="entry name" value="DUF4012"/>
    <property type="match status" value="1"/>
</dbReference>
<reference evidence="3 4" key="1">
    <citation type="submission" date="2018-08" db="EMBL/GenBank/DDBJ databases">
        <title>Cellulomonas rhizosphaerae sp. nov., a novel actinomycete isolated from soil.</title>
        <authorList>
            <person name="Tian Y."/>
        </authorList>
    </citation>
    <scope>NUCLEOTIDE SEQUENCE [LARGE SCALE GENOMIC DNA]</scope>
    <source>
        <strain evidence="3 4">NEAU-TCZ24</strain>
    </source>
</reference>
<dbReference type="OrthoDB" id="3203519at2"/>
<evidence type="ECO:0000256" key="2">
    <source>
        <dbReference type="SAM" id="Phobius"/>
    </source>
</evidence>
<gene>
    <name evidence="3" type="ORF">D1825_03565</name>
</gene>
<evidence type="ECO:0000256" key="1">
    <source>
        <dbReference type="SAM" id="MobiDB-lite"/>
    </source>
</evidence>